<dbReference type="EC" id="2.3.2.26" evidence="3"/>
<dbReference type="GO" id="GO:0006412">
    <property type="term" value="P:translation"/>
    <property type="evidence" value="ECO:0007669"/>
    <property type="project" value="InterPro"/>
</dbReference>
<proteinExistence type="predicted"/>
<dbReference type="Gene3D" id="3.90.470.10">
    <property type="entry name" value="Ribosomal protein L22/L17"/>
    <property type="match status" value="1"/>
</dbReference>
<evidence type="ECO:0000256" key="5">
    <source>
        <dbReference type="ARBA" id="ARBA00022786"/>
    </source>
</evidence>
<name>A0AAD4S815_9MAGN</name>
<organism evidence="8 9">
    <name type="scientific">Papaver atlanticum</name>
    <dbReference type="NCBI Taxonomy" id="357466"/>
    <lineage>
        <taxon>Eukaryota</taxon>
        <taxon>Viridiplantae</taxon>
        <taxon>Streptophyta</taxon>
        <taxon>Embryophyta</taxon>
        <taxon>Tracheophyta</taxon>
        <taxon>Spermatophyta</taxon>
        <taxon>Magnoliopsida</taxon>
        <taxon>Ranunculales</taxon>
        <taxon>Papaveraceae</taxon>
        <taxon>Papaveroideae</taxon>
        <taxon>Papaver</taxon>
    </lineage>
</organism>
<dbReference type="GO" id="GO:0000209">
    <property type="term" value="P:protein polyubiquitination"/>
    <property type="evidence" value="ECO:0007669"/>
    <property type="project" value="TreeGrafter"/>
</dbReference>
<keyword evidence="5 6" id="KW-0833">Ubl conjugation pathway</keyword>
<dbReference type="PANTHER" id="PTHR11254:SF424">
    <property type="entry name" value="E3 UBIQUITIN-PROTEIN LIGASE UPL5"/>
    <property type="match status" value="1"/>
</dbReference>
<dbReference type="SUPFAM" id="SSF54843">
    <property type="entry name" value="Ribosomal protein L22"/>
    <property type="match status" value="1"/>
</dbReference>
<dbReference type="GO" id="GO:0061630">
    <property type="term" value="F:ubiquitin protein ligase activity"/>
    <property type="evidence" value="ECO:0007669"/>
    <property type="project" value="UniProtKB-EC"/>
</dbReference>
<dbReference type="SMART" id="SM00119">
    <property type="entry name" value="HECTc"/>
    <property type="match status" value="1"/>
</dbReference>
<evidence type="ECO:0000259" key="7">
    <source>
        <dbReference type="PROSITE" id="PS50237"/>
    </source>
</evidence>
<dbReference type="PANTHER" id="PTHR11254">
    <property type="entry name" value="HECT DOMAIN UBIQUITIN-PROTEIN LIGASE"/>
    <property type="match status" value="1"/>
</dbReference>
<dbReference type="AlphaFoldDB" id="A0AAD4S815"/>
<dbReference type="Pfam" id="PF00632">
    <property type="entry name" value="HECT"/>
    <property type="match status" value="1"/>
</dbReference>
<evidence type="ECO:0000256" key="6">
    <source>
        <dbReference type="PROSITE-ProRule" id="PRU00104"/>
    </source>
</evidence>
<comment type="caution">
    <text evidence="6">Lacks conserved residue(s) required for the propagation of feature annotation.</text>
</comment>
<evidence type="ECO:0000256" key="2">
    <source>
        <dbReference type="ARBA" id="ARBA00004906"/>
    </source>
</evidence>
<evidence type="ECO:0000313" key="9">
    <source>
        <dbReference type="Proteomes" id="UP001202328"/>
    </source>
</evidence>
<dbReference type="Proteomes" id="UP001202328">
    <property type="component" value="Unassembled WGS sequence"/>
</dbReference>
<dbReference type="Gene3D" id="3.90.1750.10">
    <property type="entry name" value="Hect, E3 ligase catalytic domains"/>
    <property type="match status" value="1"/>
</dbReference>
<dbReference type="EMBL" id="JAJJMB010013063">
    <property type="protein sequence ID" value="KAI3871415.1"/>
    <property type="molecule type" value="Genomic_DNA"/>
</dbReference>
<keyword evidence="4" id="KW-0808">Transferase</keyword>
<sequence>MLKSAKHLQILEHCGLTSLRAKLLDTSENKEIAKECVKLFLIVPETSSGIFFPRSIQSQCVPIVLNFCGLFRHATDDDEQQLYDSCRETLVSILKSIAFSNRKRYFGIASTLDHIIVGLIQELHNISKLYGDGEERLSTTFREHPVAINYLIRHSKRGDDHLWLLKYDTAIDFKSRRHLMVIMFPEVKDDNGKLHKLLINRSFLFKESFELIAHVSPKALHNGIFVEFKDEVAMGHGVLREWLLLVCQALFSPENSLFLECPEDRCRFFPSLAQLKPEQLDLFGFCGRVDLFFGFCGRVIALAVLHKVQVGIAFDRVFFLQLAGEKISLEDIRCADPIMYSSCKNILEMDADFVDSDAMGLTFVNSNNREQYVHLLIHLRKDLLVLEGCRGYVHGSAEAASFLLDLSEIPATSLYLQDSCLISTLRSGEDLAIGWTLFICSSECPAKLDLQFQQLFLSLSSLQLQRIEKCEEAEVKGLDIDALYISHIQVNQACKQRCRTYCAHGRISRVYKINVLP</sequence>
<dbReference type="InterPro" id="IPR050409">
    <property type="entry name" value="E3_ubiq-protein_ligase"/>
</dbReference>
<comment type="pathway">
    <text evidence="2">Protein modification; protein ubiquitination.</text>
</comment>
<dbReference type="GO" id="GO:0003735">
    <property type="term" value="F:structural constituent of ribosome"/>
    <property type="evidence" value="ECO:0007669"/>
    <property type="project" value="InterPro"/>
</dbReference>
<comment type="catalytic activity">
    <reaction evidence="1">
        <text>S-ubiquitinyl-[E2 ubiquitin-conjugating enzyme]-L-cysteine + [acceptor protein]-L-lysine = [E2 ubiquitin-conjugating enzyme]-L-cysteine + N(6)-ubiquitinyl-[acceptor protein]-L-lysine.</text>
        <dbReference type="EC" id="2.3.2.26"/>
    </reaction>
</comment>
<dbReference type="GO" id="GO:0006511">
    <property type="term" value="P:ubiquitin-dependent protein catabolic process"/>
    <property type="evidence" value="ECO:0007669"/>
    <property type="project" value="TreeGrafter"/>
</dbReference>
<dbReference type="GO" id="GO:0005840">
    <property type="term" value="C:ribosome"/>
    <property type="evidence" value="ECO:0007669"/>
    <property type="project" value="InterPro"/>
</dbReference>
<dbReference type="InterPro" id="IPR036394">
    <property type="entry name" value="Ribosomal_uL22_sf"/>
</dbReference>
<keyword evidence="9" id="KW-1185">Reference proteome</keyword>
<evidence type="ECO:0000256" key="1">
    <source>
        <dbReference type="ARBA" id="ARBA00000885"/>
    </source>
</evidence>
<accession>A0AAD4S815</accession>
<dbReference type="GO" id="GO:0005737">
    <property type="term" value="C:cytoplasm"/>
    <property type="evidence" value="ECO:0007669"/>
    <property type="project" value="TreeGrafter"/>
</dbReference>
<reference evidence="8" key="1">
    <citation type="submission" date="2022-04" db="EMBL/GenBank/DDBJ databases">
        <title>A functionally conserved STORR gene fusion in Papaver species that diverged 16.8 million years ago.</title>
        <authorList>
            <person name="Catania T."/>
        </authorList>
    </citation>
    <scope>NUCLEOTIDE SEQUENCE</scope>
    <source>
        <strain evidence="8">S-188037</strain>
    </source>
</reference>
<dbReference type="InterPro" id="IPR000569">
    <property type="entry name" value="HECT_dom"/>
</dbReference>
<feature type="domain" description="HECT" evidence="7">
    <location>
        <begin position="216"/>
        <end position="363"/>
    </location>
</feature>
<dbReference type="PROSITE" id="PS50237">
    <property type="entry name" value="HECT"/>
    <property type="match status" value="1"/>
</dbReference>
<protein>
    <recommendedName>
        <fullName evidence="3">HECT-type E3 ubiquitin transferase</fullName>
        <ecNumber evidence="3">2.3.2.26</ecNumber>
    </recommendedName>
</protein>
<evidence type="ECO:0000313" key="8">
    <source>
        <dbReference type="EMBL" id="KAI3871415.1"/>
    </source>
</evidence>
<gene>
    <name evidence="8" type="ORF">MKW98_024584</name>
</gene>
<comment type="caution">
    <text evidence="8">The sequence shown here is derived from an EMBL/GenBank/DDBJ whole genome shotgun (WGS) entry which is preliminary data.</text>
</comment>
<evidence type="ECO:0000256" key="4">
    <source>
        <dbReference type="ARBA" id="ARBA00022679"/>
    </source>
</evidence>
<dbReference type="InterPro" id="IPR035983">
    <property type="entry name" value="Hect_E3_ubiquitin_ligase"/>
</dbReference>
<dbReference type="SUPFAM" id="SSF56204">
    <property type="entry name" value="Hect, E3 ligase catalytic domain"/>
    <property type="match status" value="1"/>
</dbReference>
<evidence type="ECO:0000256" key="3">
    <source>
        <dbReference type="ARBA" id="ARBA00012485"/>
    </source>
</evidence>